<dbReference type="AlphaFoldDB" id="A0A381WTW1"/>
<proteinExistence type="predicted"/>
<gene>
    <name evidence="1" type="ORF">METZ01_LOCUS108211</name>
</gene>
<organism evidence="1">
    <name type="scientific">marine metagenome</name>
    <dbReference type="NCBI Taxonomy" id="408172"/>
    <lineage>
        <taxon>unclassified sequences</taxon>
        <taxon>metagenomes</taxon>
        <taxon>ecological metagenomes</taxon>
    </lineage>
</organism>
<protein>
    <submittedName>
        <fullName evidence="1">Uncharacterized protein</fullName>
    </submittedName>
</protein>
<name>A0A381WTW1_9ZZZZ</name>
<accession>A0A381WTW1</accession>
<reference evidence="1" key="1">
    <citation type="submission" date="2018-05" db="EMBL/GenBank/DDBJ databases">
        <authorList>
            <person name="Lanie J.A."/>
            <person name="Ng W.-L."/>
            <person name="Kazmierczak K.M."/>
            <person name="Andrzejewski T.M."/>
            <person name="Davidsen T.M."/>
            <person name="Wayne K.J."/>
            <person name="Tettelin H."/>
            <person name="Glass J.I."/>
            <person name="Rusch D."/>
            <person name="Podicherti R."/>
            <person name="Tsui H.-C.T."/>
            <person name="Winkler M.E."/>
        </authorList>
    </citation>
    <scope>NUCLEOTIDE SEQUENCE</scope>
</reference>
<dbReference type="EMBL" id="UINC01012714">
    <property type="protein sequence ID" value="SVA55357.1"/>
    <property type="molecule type" value="Genomic_DNA"/>
</dbReference>
<sequence>MEYLFLLAAHIKLIYFCFNKIVYATQPKLVLA</sequence>
<evidence type="ECO:0000313" key="1">
    <source>
        <dbReference type="EMBL" id="SVA55357.1"/>
    </source>
</evidence>